<organism evidence="2 3">
    <name type="scientific">Sphaceloma murrayae</name>
    <dbReference type="NCBI Taxonomy" id="2082308"/>
    <lineage>
        <taxon>Eukaryota</taxon>
        <taxon>Fungi</taxon>
        <taxon>Dikarya</taxon>
        <taxon>Ascomycota</taxon>
        <taxon>Pezizomycotina</taxon>
        <taxon>Dothideomycetes</taxon>
        <taxon>Dothideomycetidae</taxon>
        <taxon>Myriangiales</taxon>
        <taxon>Elsinoaceae</taxon>
        <taxon>Sphaceloma</taxon>
    </lineage>
</organism>
<dbReference type="EMBL" id="NKHZ01000036">
    <property type="protein sequence ID" value="PNS18920.1"/>
    <property type="molecule type" value="Genomic_DNA"/>
</dbReference>
<feature type="compositionally biased region" description="Basic residues" evidence="1">
    <location>
        <begin position="289"/>
        <end position="304"/>
    </location>
</feature>
<sequence length="492" mass="55232">MTTYTPESHLLAPVSPTINPDDWPIFTLSSATVTSSTAVPVSLLTADVHHPLTIRGRLPAIPRALSHHRLQPGGAEDIEIRDVRQYAYGQYDDGRVEIWAAGKAGWFTVRPGKTYRVVYEGMVEAIEVLYFAADAYSQLNETKRRKGKRRRGEVSAEEVFAGYAAANGLRGEEEAREVFEKRRGFLIKSMLLGKEGVEWERTGLWQWFVESFEDDVEEARRDIATAQRHTDGKVKGVKRKRESVQPADDTSTAGSSRARKPRRSHVKSEPSTPHTETPFDSDEGERSGKRPKGHKGKSVLRPKANHFAIEAEEPEDDDSMADFQTIRLRVDLEQELPHVPPTRLTASTMTNSRKSGQEEAMPGAAVVDEGIDMGLDNSGDENSEESDGDVISRSKIDQMPVRLREEHTVATGEGDIWSCPLDGCMQKVYAASEAASQKLIKEHYRMHVHDEDSEMRMELVRRMEAPGQPVSRLMRKIQETGRLGVQPITRRY</sequence>
<proteinExistence type="predicted"/>
<reference evidence="2 3" key="1">
    <citation type="submission" date="2017-06" db="EMBL/GenBank/DDBJ databases">
        <title>Draft genome sequence of a variant of Elsinoe murrayae.</title>
        <authorList>
            <person name="Cheng Q."/>
        </authorList>
    </citation>
    <scope>NUCLEOTIDE SEQUENCE [LARGE SCALE GENOMIC DNA]</scope>
    <source>
        <strain evidence="2 3">CQ-2017a</strain>
    </source>
</reference>
<protein>
    <submittedName>
        <fullName evidence="2">Uncharacterized protein</fullName>
    </submittedName>
</protein>
<dbReference type="Proteomes" id="UP000243797">
    <property type="component" value="Unassembled WGS sequence"/>
</dbReference>
<gene>
    <name evidence="2" type="ORF">CAC42_6015</name>
</gene>
<keyword evidence="3" id="KW-1185">Reference proteome</keyword>
<dbReference type="AlphaFoldDB" id="A0A2K1QVE3"/>
<name>A0A2K1QVE3_9PEZI</name>
<dbReference type="OrthoDB" id="5382953at2759"/>
<comment type="caution">
    <text evidence="2">The sequence shown here is derived from an EMBL/GenBank/DDBJ whole genome shotgun (WGS) entry which is preliminary data.</text>
</comment>
<feature type="region of interest" description="Disordered" evidence="1">
    <location>
        <begin position="227"/>
        <end position="304"/>
    </location>
</feature>
<evidence type="ECO:0000313" key="2">
    <source>
        <dbReference type="EMBL" id="PNS18920.1"/>
    </source>
</evidence>
<dbReference type="STRING" id="2082308.A0A2K1QVE3"/>
<feature type="region of interest" description="Disordered" evidence="1">
    <location>
        <begin position="342"/>
        <end position="361"/>
    </location>
</feature>
<dbReference type="InParanoid" id="A0A2K1QVE3"/>
<feature type="compositionally biased region" description="Polar residues" evidence="1">
    <location>
        <begin position="344"/>
        <end position="354"/>
    </location>
</feature>
<evidence type="ECO:0000313" key="3">
    <source>
        <dbReference type="Proteomes" id="UP000243797"/>
    </source>
</evidence>
<accession>A0A2K1QVE3</accession>
<evidence type="ECO:0000256" key="1">
    <source>
        <dbReference type="SAM" id="MobiDB-lite"/>
    </source>
</evidence>